<feature type="compositionally biased region" description="Basic and acidic residues" evidence="1">
    <location>
        <begin position="798"/>
        <end position="808"/>
    </location>
</feature>
<feature type="region of interest" description="Disordered" evidence="1">
    <location>
        <begin position="443"/>
        <end position="481"/>
    </location>
</feature>
<feature type="compositionally biased region" description="Low complexity" evidence="1">
    <location>
        <begin position="160"/>
        <end position="169"/>
    </location>
</feature>
<feature type="region of interest" description="Disordered" evidence="1">
    <location>
        <begin position="149"/>
        <end position="220"/>
    </location>
</feature>
<feature type="compositionally biased region" description="Polar residues" evidence="1">
    <location>
        <begin position="1236"/>
        <end position="1253"/>
    </location>
</feature>
<feature type="region of interest" description="Disordered" evidence="1">
    <location>
        <begin position="789"/>
        <end position="818"/>
    </location>
</feature>
<dbReference type="Proteomes" id="UP000245383">
    <property type="component" value="Unassembled WGS sequence"/>
</dbReference>
<comment type="caution">
    <text evidence="2">The sequence shown here is derived from an EMBL/GenBank/DDBJ whole genome shotgun (WGS) entry which is preliminary data.</text>
</comment>
<accession>A0A2T9YPN6</accession>
<reference evidence="2 3" key="1">
    <citation type="journal article" date="2018" name="MBio">
        <title>Comparative Genomics Reveals the Core Gene Toolbox for the Fungus-Insect Symbiosis.</title>
        <authorList>
            <person name="Wang Y."/>
            <person name="Stata M."/>
            <person name="Wang W."/>
            <person name="Stajich J.E."/>
            <person name="White M.M."/>
            <person name="Moncalvo J.M."/>
        </authorList>
    </citation>
    <scope>NUCLEOTIDE SEQUENCE [LARGE SCALE GENOMIC DNA]</scope>
    <source>
        <strain evidence="2 3">SWE-8-4</strain>
    </source>
</reference>
<feature type="compositionally biased region" description="Polar residues" evidence="1">
    <location>
        <begin position="177"/>
        <end position="200"/>
    </location>
</feature>
<evidence type="ECO:0000313" key="3">
    <source>
        <dbReference type="Proteomes" id="UP000245383"/>
    </source>
</evidence>
<feature type="region of interest" description="Disordered" evidence="1">
    <location>
        <begin position="1233"/>
        <end position="1257"/>
    </location>
</feature>
<sequence>MDYQKDLEGFSLDPRKSFQLKNKSPIYSDKLFKFNNGDSDKNKRQFSEPMVQHNFSLNSKNVNNKKIFSLKKSHEQSSRSKSSKKFNNPTDEAMIILDSKILSRTQRITAKNKAIMNEKLKSSKNATFSSKFQNPDFILGGNLSYKNNSKQSLKSKESLKGSQSSKGSNIKNRKIDTTSNKAVNLNLKSSKDQNILTQHSPNDRPSKELPSNENFPVAERKESNLGKIKILDKISGIKTFLRDKKKNPEKKYSPLENLNNSPSIIDKPTPSTVNFKSGQFKNNFNTKSPDYIINQDIEKYSLKPPFLRPEYSFSSKVSKVLGADFKIQNKSSKIIKDSTSSIGNKNNNSENSLVQSLNDSFYNKSTTKFSWYDNFEDTLDIISEHSSTNSGARKDSTMDYQSCHNLKTDLNKDESANTFEILEKIYLNRSLSINRVIDVKAKTSESIKTQDNQTSSSEEEESSSSYKNPLDSLSTDNSSQLELNKYSIEHSAKMKEDKQSLTNDQKLAMISWELSSDTNSSLNSPDFKYETFESFTQFTDPKTSINYEKRSQNDSMLLDKNLKSETTNSKFLSLTSVNDLSYNDSNNSPFNKKTSSISLNNEKYINIDNDIKVNQKNNPLEYQNVQIGNENIKLRARNTYSAGEKIPRNVSKITRVHSWNIKQSELNIEGARHSRLLLRKMKTRSINSAGNSREFEWAYNMVLNENKRASRLIQKDNDIKKNNEFKYSQIYSADPFTSESSLNNNSIFNFVDKSYEQFKNTIEVDKLQQINTNDNQLNADLNHTLNSMRKSQGSINLKSDKTEKEKNPDAVGESDFSDEIKDSSYSRVNSFLRDSRELSDIVREIEDIKKKNIKNEVAEDSDSSEIFNSVNSRRLSIDISNDFNETGSETKIDDINGLLPSVNYDINEIKSIGSAKDIGSDKYQMISEEINKEYVTSRAKNTSFINQEIDDYDERLNEFFSTEEILENNNGSDMLKHNVRLLLALYSKNIYDRSLDKNKAIEAKKIGMNQTDNIWFKKKKSKFFKKNNTNQFKPNEIKCQGGDDDQFSDNDFTGSSQQILAKKNSKKINLNLSDSNISSSNSSYKSDVAGENTENIAYLSEYDEDYSDSDINEYLFETSFMVAKNFLIDKIETFCTFDLYQNYLKVLNDFVINDAYQFYLDSEPSDSDYNSERLSLISMLKLKKTSSGNFESNINEDNKKKLHSAHLESSKNSYKISESVDINAKLENMDCDTETFSENNDSSSSYPGSNTKASKQKTTRNVMFNDMKIITIYVYEKYIDDELIENLDSLDINTSDFFDE</sequence>
<keyword evidence="3" id="KW-1185">Reference proteome</keyword>
<evidence type="ECO:0000313" key="2">
    <source>
        <dbReference type="EMBL" id="PVU94224.1"/>
    </source>
</evidence>
<protein>
    <submittedName>
        <fullName evidence="2">Uncharacterized protein</fullName>
    </submittedName>
</protein>
<organism evidence="2 3">
    <name type="scientific">Smittium simulii</name>
    <dbReference type="NCBI Taxonomy" id="133385"/>
    <lineage>
        <taxon>Eukaryota</taxon>
        <taxon>Fungi</taxon>
        <taxon>Fungi incertae sedis</taxon>
        <taxon>Zoopagomycota</taxon>
        <taxon>Kickxellomycotina</taxon>
        <taxon>Harpellomycetes</taxon>
        <taxon>Harpellales</taxon>
        <taxon>Legeriomycetaceae</taxon>
        <taxon>Smittium</taxon>
    </lineage>
</organism>
<gene>
    <name evidence="2" type="ORF">BB561_002726</name>
</gene>
<feature type="compositionally biased region" description="Polar residues" evidence="1">
    <location>
        <begin position="256"/>
        <end position="270"/>
    </location>
</feature>
<feature type="region of interest" description="Disordered" evidence="1">
    <location>
        <begin position="248"/>
        <end position="270"/>
    </location>
</feature>
<dbReference type="EMBL" id="MBFR01000098">
    <property type="protein sequence ID" value="PVU94224.1"/>
    <property type="molecule type" value="Genomic_DNA"/>
</dbReference>
<name>A0A2T9YPN6_9FUNG</name>
<evidence type="ECO:0000256" key="1">
    <source>
        <dbReference type="SAM" id="MobiDB-lite"/>
    </source>
</evidence>
<proteinExistence type="predicted"/>
<feature type="compositionally biased region" description="Polar residues" evidence="1">
    <location>
        <begin position="471"/>
        <end position="481"/>
    </location>
</feature>
<dbReference type="OrthoDB" id="10688585at2759"/>